<dbReference type="AlphaFoldDB" id="A0A557P6A4"/>
<protein>
    <submittedName>
        <fullName evidence="1">Uncharacterized protein</fullName>
    </submittedName>
</protein>
<evidence type="ECO:0000313" key="2">
    <source>
        <dbReference type="Proteomes" id="UP000319828"/>
    </source>
</evidence>
<comment type="caution">
    <text evidence="1">The sequence shown here is derived from an EMBL/GenBank/DDBJ whole genome shotgun (WGS) entry which is preliminary data.</text>
</comment>
<sequence>MMRYQKGAASLLFASLVLIAALTLSLAAYKSTYFQSKRVQNEIAARQSLWAGEGAIECAFAKAQQDRNRAELIGADYLKTDCQQALSLAEIQVVSLGSQKYSLQPLDERNQPIVQKVMDFSNGRLAGAIQSTGDLFMQAATLVSPPDPGTETDEGWECVAIRYKSDIELGGSLVNHGLQTTTKPYDGFDSNGKDCIDSKGGGNKKKDGLMQDTELKPFEAMFETTKENWQQVRDNPKYEFAVLTGDKAVTGSESPRVSDCGQKVKELIELGNSRIWIDGSCEITGASLSSMSQESQLTDGVLLLVHNGVFSLHGSGSFKGVLFQLNDGFQPTSSDWNGLEGDSYLSNPGFNNQVKKAFGNDYPDANTAAYFQRGSFNFTGGQFLDVDGQLVMFHDSLKFSYNEDVIDSIFGLTPPKWVKGSWQDF</sequence>
<organism evidence="1 2">
    <name type="scientific">Vibrio algivorus</name>
    <dbReference type="NCBI Taxonomy" id="1667024"/>
    <lineage>
        <taxon>Bacteria</taxon>
        <taxon>Pseudomonadati</taxon>
        <taxon>Pseudomonadota</taxon>
        <taxon>Gammaproteobacteria</taxon>
        <taxon>Vibrionales</taxon>
        <taxon>Vibrionaceae</taxon>
        <taxon>Vibrio</taxon>
    </lineage>
</organism>
<dbReference type="EMBL" id="VMKJ01000018">
    <property type="protein sequence ID" value="TVO36181.1"/>
    <property type="molecule type" value="Genomic_DNA"/>
</dbReference>
<dbReference type="RefSeq" id="WP_144388208.1">
    <property type="nucleotide sequence ID" value="NZ_CANNCB010000006.1"/>
</dbReference>
<dbReference type="Proteomes" id="UP000319828">
    <property type="component" value="Unassembled WGS sequence"/>
</dbReference>
<reference evidence="1 2" key="1">
    <citation type="submission" date="2019-07" db="EMBL/GenBank/DDBJ databases">
        <title>The draft genome sequence of Vibrio algivorus M1486.</title>
        <authorList>
            <person name="Meng X."/>
        </authorList>
    </citation>
    <scope>NUCLEOTIDE SEQUENCE [LARGE SCALE GENOMIC DNA]</scope>
    <source>
        <strain evidence="1 2">M1486</strain>
    </source>
</reference>
<proteinExistence type="predicted"/>
<evidence type="ECO:0000313" key="1">
    <source>
        <dbReference type="EMBL" id="TVO36181.1"/>
    </source>
</evidence>
<gene>
    <name evidence="1" type="ORF">FOF44_09720</name>
</gene>
<dbReference type="OrthoDB" id="5814101at2"/>
<accession>A0A557P6A4</accession>
<name>A0A557P6A4_9VIBR</name>